<feature type="region of interest" description="Disordered" evidence="1">
    <location>
        <begin position="1"/>
        <end position="23"/>
    </location>
</feature>
<feature type="compositionally biased region" description="Low complexity" evidence="1">
    <location>
        <begin position="165"/>
        <end position="174"/>
    </location>
</feature>
<dbReference type="AlphaFoldDB" id="A0A6A6V7V5"/>
<evidence type="ECO:0000313" key="3">
    <source>
        <dbReference type="EMBL" id="KAF2746163.1"/>
    </source>
</evidence>
<sequence>MPTQTSSPPMSGTPSSTSDPIPGLSSKAKGGIVIGSILGAMALIIIPYLVIRYRRRLRNLIQRPGNNNNPDNTTSGPPHNPVPELPPDIAGPAYTPSRPMTPTPETRNTYTLFPSLKFSHRQPNDTAPTTPPRNKHDYTFPWNTAHAASQDRHELSPLPYPTSPSSPSSTTPLP</sequence>
<reference evidence="3" key="1">
    <citation type="journal article" date="2020" name="Stud. Mycol.">
        <title>101 Dothideomycetes genomes: a test case for predicting lifestyles and emergence of pathogens.</title>
        <authorList>
            <person name="Haridas S."/>
            <person name="Albert R."/>
            <person name="Binder M."/>
            <person name="Bloem J."/>
            <person name="Labutti K."/>
            <person name="Salamov A."/>
            <person name="Andreopoulos B."/>
            <person name="Baker S."/>
            <person name="Barry K."/>
            <person name="Bills G."/>
            <person name="Bluhm B."/>
            <person name="Cannon C."/>
            <person name="Castanera R."/>
            <person name="Culley D."/>
            <person name="Daum C."/>
            <person name="Ezra D."/>
            <person name="Gonzalez J."/>
            <person name="Henrissat B."/>
            <person name="Kuo A."/>
            <person name="Liang C."/>
            <person name="Lipzen A."/>
            <person name="Lutzoni F."/>
            <person name="Magnuson J."/>
            <person name="Mondo S."/>
            <person name="Nolan M."/>
            <person name="Ohm R."/>
            <person name="Pangilinan J."/>
            <person name="Park H.-J."/>
            <person name="Ramirez L."/>
            <person name="Alfaro M."/>
            <person name="Sun H."/>
            <person name="Tritt A."/>
            <person name="Yoshinaga Y."/>
            <person name="Zwiers L.-H."/>
            <person name="Turgeon B."/>
            <person name="Goodwin S."/>
            <person name="Spatafora J."/>
            <person name="Crous P."/>
            <person name="Grigoriev I."/>
        </authorList>
    </citation>
    <scope>NUCLEOTIDE SEQUENCE</scope>
    <source>
        <strain evidence="3">CBS 119925</strain>
    </source>
</reference>
<feature type="compositionally biased region" description="Low complexity" evidence="1">
    <location>
        <begin position="1"/>
        <end position="18"/>
    </location>
</feature>
<keyword evidence="2" id="KW-0472">Membrane</keyword>
<feature type="region of interest" description="Disordered" evidence="1">
    <location>
        <begin position="62"/>
        <end position="174"/>
    </location>
</feature>
<evidence type="ECO:0000313" key="4">
    <source>
        <dbReference type="Proteomes" id="UP000799440"/>
    </source>
</evidence>
<feature type="transmembrane region" description="Helical" evidence="2">
    <location>
        <begin position="32"/>
        <end position="51"/>
    </location>
</feature>
<feature type="non-terminal residue" evidence="3">
    <location>
        <position position="174"/>
    </location>
</feature>
<keyword evidence="4" id="KW-1185">Reference proteome</keyword>
<organism evidence="3 4">
    <name type="scientific">Sporormia fimetaria CBS 119925</name>
    <dbReference type="NCBI Taxonomy" id="1340428"/>
    <lineage>
        <taxon>Eukaryota</taxon>
        <taxon>Fungi</taxon>
        <taxon>Dikarya</taxon>
        <taxon>Ascomycota</taxon>
        <taxon>Pezizomycotina</taxon>
        <taxon>Dothideomycetes</taxon>
        <taxon>Pleosporomycetidae</taxon>
        <taxon>Pleosporales</taxon>
        <taxon>Sporormiaceae</taxon>
        <taxon>Sporormia</taxon>
    </lineage>
</organism>
<protein>
    <submittedName>
        <fullName evidence="3">Uncharacterized protein</fullName>
    </submittedName>
</protein>
<keyword evidence="2" id="KW-1133">Transmembrane helix</keyword>
<evidence type="ECO:0000256" key="2">
    <source>
        <dbReference type="SAM" id="Phobius"/>
    </source>
</evidence>
<dbReference type="EMBL" id="MU006579">
    <property type="protein sequence ID" value="KAF2746163.1"/>
    <property type="molecule type" value="Genomic_DNA"/>
</dbReference>
<feature type="compositionally biased region" description="Polar residues" evidence="1">
    <location>
        <begin position="98"/>
        <end position="112"/>
    </location>
</feature>
<gene>
    <name evidence="3" type="ORF">M011DRAFT_527297</name>
</gene>
<keyword evidence="2" id="KW-0812">Transmembrane</keyword>
<dbReference type="Proteomes" id="UP000799440">
    <property type="component" value="Unassembled WGS sequence"/>
</dbReference>
<evidence type="ECO:0000256" key="1">
    <source>
        <dbReference type="SAM" id="MobiDB-lite"/>
    </source>
</evidence>
<accession>A0A6A6V7V5</accession>
<name>A0A6A6V7V5_9PLEO</name>
<feature type="compositionally biased region" description="Polar residues" evidence="1">
    <location>
        <begin position="64"/>
        <end position="77"/>
    </location>
</feature>
<proteinExistence type="predicted"/>